<dbReference type="GO" id="GO:0016747">
    <property type="term" value="F:acyltransferase activity, transferring groups other than amino-acyl groups"/>
    <property type="evidence" value="ECO:0007669"/>
    <property type="project" value="InterPro"/>
</dbReference>
<organism evidence="2 3">
    <name type="scientific">Rhodoglobus vestalii</name>
    <dbReference type="NCBI Taxonomy" id="193384"/>
    <lineage>
        <taxon>Bacteria</taxon>
        <taxon>Bacillati</taxon>
        <taxon>Actinomycetota</taxon>
        <taxon>Actinomycetes</taxon>
        <taxon>Micrococcales</taxon>
        <taxon>Microbacteriaceae</taxon>
        <taxon>Rhodoglobus</taxon>
    </lineage>
</organism>
<evidence type="ECO:0000313" key="2">
    <source>
        <dbReference type="EMBL" id="TQO19896.1"/>
    </source>
</evidence>
<reference evidence="2 3" key="1">
    <citation type="submission" date="2019-06" db="EMBL/GenBank/DDBJ databases">
        <title>Sequencing the genomes of 1000 actinobacteria strains.</title>
        <authorList>
            <person name="Klenk H.-P."/>
        </authorList>
    </citation>
    <scope>NUCLEOTIDE SEQUENCE [LARGE SCALE GENOMIC DNA]</scope>
    <source>
        <strain evidence="2 3">DSM 21947</strain>
    </source>
</reference>
<dbReference type="PROSITE" id="PS51186">
    <property type="entry name" value="GNAT"/>
    <property type="match status" value="1"/>
</dbReference>
<protein>
    <submittedName>
        <fullName evidence="2">Acetyltransferase (GNAT) family protein</fullName>
    </submittedName>
</protein>
<evidence type="ECO:0000313" key="3">
    <source>
        <dbReference type="Proteomes" id="UP000316560"/>
    </source>
</evidence>
<accession>A0A8H2PTZ5</accession>
<gene>
    <name evidence="2" type="ORF">FB472_1497</name>
</gene>
<proteinExistence type="predicted"/>
<keyword evidence="3" id="KW-1185">Reference proteome</keyword>
<keyword evidence="2" id="KW-0808">Transferase</keyword>
<dbReference type="SUPFAM" id="SSF55729">
    <property type="entry name" value="Acyl-CoA N-acyltransferases (Nat)"/>
    <property type="match status" value="1"/>
</dbReference>
<comment type="caution">
    <text evidence="2">The sequence shown here is derived from an EMBL/GenBank/DDBJ whole genome shotgun (WGS) entry which is preliminary data.</text>
</comment>
<dbReference type="PANTHER" id="PTHR43792:SF13">
    <property type="entry name" value="ACETYLTRANSFERASE"/>
    <property type="match status" value="1"/>
</dbReference>
<name>A0A8H2PTZ5_9MICO</name>
<evidence type="ECO:0000259" key="1">
    <source>
        <dbReference type="PROSITE" id="PS51186"/>
    </source>
</evidence>
<dbReference type="Proteomes" id="UP000316560">
    <property type="component" value="Unassembled WGS sequence"/>
</dbReference>
<dbReference type="EMBL" id="VFRA01000001">
    <property type="protein sequence ID" value="TQO19896.1"/>
    <property type="molecule type" value="Genomic_DNA"/>
</dbReference>
<dbReference type="Pfam" id="PF13302">
    <property type="entry name" value="Acetyltransf_3"/>
    <property type="match status" value="1"/>
</dbReference>
<dbReference type="InterPro" id="IPR000182">
    <property type="entry name" value="GNAT_dom"/>
</dbReference>
<dbReference type="AlphaFoldDB" id="A0A8H2PTZ5"/>
<feature type="domain" description="N-acetyltransferase" evidence="1">
    <location>
        <begin position="40"/>
        <end position="177"/>
    </location>
</feature>
<dbReference type="PANTHER" id="PTHR43792">
    <property type="entry name" value="GNAT FAMILY, PUTATIVE (AFU_ORTHOLOGUE AFUA_3G00765)-RELATED-RELATED"/>
    <property type="match status" value="1"/>
</dbReference>
<sequence>MTMHPWTHPQSQQMQLVAIPKLVLNALARGEAVDDAHSSLITPYLAGVECIGLWRMRSEQIVDTPSDAPWVTRLIIVPGVDGAVGIAGFHGAPDGAGMVEVGYRIAPEYRRRGYARRALETLLSVASASADVQIVRATISPENHPSRSLVDGYGFTEVGEQWDEEDGLETIFEVAARGSGAA</sequence>
<dbReference type="Gene3D" id="3.40.630.30">
    <property type="match status" value="1"/>
</dbReference>
<dbReference type="InterPro" id="IPR051531">
    <property type="entry name" value="N-acetyltransferase"/>
</dbReference>
<dbReference type="InterPro" id="IPR016181">
    <property type="entry name" value="Acyl_CoA_acyltransferase"/>
</dbReference>